<keyword evidence="2" id="KW-1185">Reference proteome</keyword>
<accession>A0AA38M8H6</accession>
<dbReference type="EMBL" id="JALNTZ010000006">
    <property type="protein sequence ID" value="KAJ3647570.1"/>
    <property type="molecule type" value="Genomic_DNA"/>
</dbReference>
<evidence type="ECO:0000313" key="1">
    <source>
        <dbReference type="EMBL" id="KAJ3647570.1"/>
    </source>
</evidence>
<name>A0AA38M8H6_9CUCU</name>
<dbReference type="AlphaFoldDB" id="A0AA38M8H6"/>
<reference evidence="1" key="1">
    <citation type="journal article" date="2023" name="G3 (Bethesda)">
        <title>Whole genome assemblies of Zophobas morio and Tenebrio molitor.</title>
        <authorList>
            <person name="Kaur S."/>
            <person name="Stinson S.A."/>
            <person name="diCenzo G.C."/>
        </authorList>
    </citation>
    <scope>NUCLEOTIDE SEQUENCE</scope>
    <source>
        <strain evidence="1">QUZm001</strain>
    </source>
</reference>
<gene>
    <name evidence="1" type="ORF">Zmor_019441</name>
</gene>
<evidence type="ECO:0000313" key="2">
    <source>
        <dbReference type="Proteomes" id="UP001168821"/>
    </source>
</evidence>
<dbReference type="Proteomes" id="UP001168821">
    <property type="component" value="Unassembled WGS sequence"/>
</dbReference>
<organism evidence="1 2">
    <name type="scientific">Zophobas morio</name>
    <dbReference type="NCBI Taxonomy" id="2755281"/>
    <lineage>
        <taxon>Eukaryota</taxon>
        <taxon>Metazoa</taxon>
        <taxon>Ecdysozoa</taxon>
        <taxon>Arthropoda</taxon>
        <taxon>Hexapoda</taxon>
        <taxon>Insecta</taxon>
        <taxon>Pterygota</taxon>
        <taxon>Neoptera</taxon>
        <taxon>Endopterygota</taxon>
        <taxon>Coleoptera</taxon>
        <taxon>Polyphaga</taxon>
        <taxon>Cucujiformia</taxon>
        <taxon>Tenebrionidae</taxon>
        <taxon>Zophobas</taxon>
    </lineage>
</organism>
<sequence>MSKVGYVLWAKTWCVFYEVLSLGCAGRKRVDVAGAKTKTRFLPVLEKTAVLEVSQIYPHHVRSGQQSHLIRIMEAAQGRRTCWGSRGRK</sequence>
<proteinExistence type="predicted"/>
<protein>
    <submittedName>
        <fullName evidence="1">Uncharacterized protein</fullName>
    </submittedName>
</protein>
<comment type="caution">
    <text evidence="1">The sequence shown here is derived from an EMBL/GenBank/DDBJ whole genome shotgun (WGS) entry which is preliminary data.</text>
</comment>